<dbReference type="InterPro" id="IPR017972">
    <property type="entry name" value="Cyt_P450_CS"/>
</dbReference>
<dbReference type="Proteomes" id="UP001519325">
    <property type="component" value="Unassembled WGS sequence"/>
</dbReference>
<sequence>MDPTLPLITDPERAREVLTHCPMPPVRPDAASGIAWLRAQVPRFSNGAEHRRRHALVLAELDRLDPSALRIAARTAEGPLAHVQVLADALGLRGVSVAAVEVVAAHYQPHIPPTPEADAAVAELVAACGGVADETTAARISLLVQACPATAALLANVRTVRADIAEHGWATKALESALAQRPPVPRTRRVVDGNLVDIDLTRDGLSFGAGPHMCPGRAHALAIAAGILEAAPPRIFDPAGPVVPGAPSETKR</sequence>
<dbReference type="SUPFAM" id="SSF48264">
    <property type="entry name" value="Cytochrome P450"/>
    <property type="match status" value="1"/>
</dbReference>
<accession>A0ABS4QP46</accession>
<reference evidence="1 2" key="1">
    <citation type="submission" date="2021-03" db="EMBL/GenBank/DDBJ databases">
        <title>Sequencing the genomes of 1000 actinobacteria strains.</title>
        <authorList>
            <person name="Klenk H.-P."/>
        </authorList>
    </citation>
    <scope>NUCLEOTIDE SEQUENCE [LARGE SCALE GENOMIC DNA]</scope>
    <source>
        <strain evidence="1 2">DSM 45516</strain>
    </source>
</reference>
<dbReference type="RefSeq" id="WP_209896732.1">
    <property type="nucleotide sequence ID" value="NZ_JAGGMR010000001.1"/>
</dbReference>
<dbReference type="PROSITE" id="PS00086">
    <property type="entry name" value="CYTOCHROME_P450"/>
    <property type="match status" value="1"/>
</dbReference>
<comment type="caution">
    <text evidence="1">The sequence shown here is derived from an EMBL/GenBank/DDBJ whole genome shotgun (WGS) entry which is preliminary data.</text>
</comment>
<evidence type="ECO:0008006" key="3">
    <source>
        <dbReference type="Google" id="ProtNLM"/>
    </source>
</evidence>
<evidence type="ECO:0000313" key="2">
    <source>
        <dbReference type="Proteomes" id="UP001519325"/>
    </source>
</evidence>
<protein>
    <recommendedName>
        <fullName evidence="3">Cytochrome P450</fullName>
    </recommendedName>
</protein>
<gene>
    <name evidence="1" type="ORF">BJ987_006387</name>
</gene>
<dbReference type="EMBL" id="JAGGMR010000001">
    <property type="protein sequence ID" value="MBP2193486.1"/>
    <property type="molecule type" value="Genomic_DNA"/>
</dbReference>
<evidence type="ECO:0000313" key="1">
    <source>
        <dbReference type="EMBL" id="MBP2193486.1"/>
    </source>
</evidence>
<organism evidence="1 2">
    <name type="scientific">Nocardia goodfellowii</name>
    <dbReference type="NCBI Taxonomy" id="882446"/>
    <lineage>
        <taxon>Bacteria</taxon>
        <taxon>Bacillati</taxon>
        <taxon>Actinomycetota</taxon>
        <taxon>Actinomycetes</taxon>
        <taxon>Mycobacteriales</taxon>
        <taxon>Nocardiaceae</taxon>
        <taxon>Nocardia</taxon>
    </lineage>
</organism>
<keyword evidence="2" id="KW-1185">Reference proteome</keyword>
<name>A0ABS4QP46_9NOCA</name>
<dbReference type="InterPro" id="IPR036396">
    <property type="entry name" value="Cyt_P450_sf"/>
</dbReference>
<proteinExistence type="predicted"/>